<evidence type="ECO:0000256" key="1">
    <source>
        <dbReference type="ARBA" id="ARBA00004442"/>
    </source>
</evidence>
<feature type="chain" id="PRO_5029836375" evidence="5">
    <location>
        <begin position="21"/>
        <end position="222"/>
    </location>
</feature>
<feature type="domain" description="OmpA-like" evidence="6">
    <location>
        <begin position="95"/>
        <end position="210"/>
    </location>
</feature>
<dbReference type="GO" id="GO:0009279">
    <property type="term" value="C:cell outer membrane"/>
    <property type="evidence" value="ECO:0007669"/>
    <property type="project" value="UniProtKB-SubCell"/>
</dbReference>
<comment type="caution">
    <text evidence="7">The sequence shown here is derived from an EMBL/GenBank/DDBJ whole genome shotgun (WGS) entry which is preliminary data.</text>
</comment>
<keyword evidence="5" id="KW-0732">Signal</keyword>
<evidence type="ECO:0000256" key="2">
    <source>
        <dbReference type="ARBA" id="ARBA00023136"/>
    </source>
</evidence>
<organism evidence="7 8">
    <name type="scientific">Hallella mizrahii</name>
    <dbReference type="NCBI Taxonomy" id="2606637"/>
    <lineage>
        <taxon>Bacteria</taxon>
        <taxon>Pseudomonadati</taxon>
        <taxon>Bacteroidota</taxon>
        <taxon>Bacteroidia</taxon>
        <taxon>Bacteroidales</taxon>
        <taxon>Prevotellaceae</taxon>
        <taxon>Hallella</taxon>
    </lineage>
</organism>
<dbReference type="PRINTS" id="PR01021">
    <property type="entry name" value="OMPADOMAIN"/>
</dbReference>
<gene>
    <name evidence="7" type="ORF">FYJ73_12705</name>
</gene>
<dbReference type="RefSeq" id="WP_154535103.1">
    <property type="nucleotide sequence ID" value="NZ_VUNG01000040.1"/>
</dbReference>
<dbReference type="InterPro" id="IPR006664">
    <property type="entry name" value="OMP_bac"/>
</dbReference>
<sequence>MKKITLATMGLCMLTITSCGTSQGNGALIGTGAGAALGAIVGKIAGNTAVGAAIGGAVGAGTGAIIGRHMDKVKAEAAAKVQNAKVEEVTDANGLKAVKLTFDSGLQFDLSKSTLRAAAKKDLANFATVLKNNTDCLVDIQGYTDATGGDKINVPLSQSRAQAVSSYLVSQGVSSNQFKNVAGYGSQNPVVDKTVAPENRRVEVYLYASPEMVQKAENGTLK</sequence>
<dbReference type="InterPro" id="IPR036737">
    <property type="entry name" value="OmpA-like_sf"/>
</dbReference>
<dbReference type="Proteomes" id="UP000438914">
    <property type="component" value="Unassembled WGS sequence"/>
</dbReference>
<protein>
    <submittedName>
        <fullName evidence="7">OmpA family protein</fullName>
    </submittedName>
</protein>
<dbReference type="PANTHER" id="PTHR30329">
    <property type="entry name" value="STATOR ELEMENT OF FLAGELLAR MOTOR COMPLEX"/>
    <property type="match status" value="1"/>
</dbReference>
<dbReference type="PROSITE" id="PS51123">
    <property type="entry name" value="OMPA_2"/>
    <property type="match status" value="1"/>
</dbReference>
<proteinExistence type="predicted"/>
<dbReference type="PANTHER" id="PTHR30329:SF21">
    <property type="entry name" value="LIPOPROTEIN YIAD-RELATED"/>
    <property type="match status" value="1"/>
</dbReference>
<dbReference type="Pfam" id="PF13488">
    <property type="entry name" value="Gly-zipper_Omp"/>
    <property type="match status" value="1"/>
</dbReference>
<dbReference type="CDD" id="cd07185">
    <property type="entry name" value="OmpA_C-like"/>
    <property type="match status" value="1"/>
</dbReference>
<evidence type="ECO:0000313" key="7">
    <source>
        <dbReference type="EMBL" id="MST85515.1"/>
    </source>
</evidence>
<dbReference type="EMBL" id="VUNG01000040">
    <property type="protein sequence ID" value="MST85515.1"/>
    <property type="molecule type" value="Genomic_DNA"/>
</dbReference>
<feature type="signal peptide" evidence="5">
    <location>
        <begin position="1"/>
        <end position="20"/>
    </location>
</feature>
<dbReference type="PROSITE" id="PS51257">
    <property type="entry name" value="PROKAR_LIPOPROTEIN"/>
    <property type="match status" value="1"/>
</dbReference>
<dbReference type="InterPro" id="IPR039567">
    <property type="entry name" value="Gly-zipper"/>
</dbReference>
<reference evidence="7 8" key="1">
    <citation type="submission" date="2019-08" db="EMBL/GenBank/DDBJ databases">
        <title>In-depth cultivation of the pig gut microbiome towards novel bacterial diversity and tailored functional studies.</title>
        <authorList>
            <person name="Wylensek D."/>
            <person name="Hitch T.C.A."/>
            <person name="Clavel T."/>
        </authorList>
    </citation>
    <scope>NUCLEOTIDE SEQUENCE [LARGE SCALE GENOMIC DNA]</scope>
    <source>
        <strain evidence="7 8">LKV-178-WT-2A</strain>
    </source>
</reference>
<keyword evidence="2 4" id="KW-0472">Membrane</keyword>
<evidence type="ECO:0000256" key="3">
    <source>
        <dbReference type="ARBA" id="ARBA00023237"/>
    </source>
</evidence>
<dbReference type="Pfam" id="PF00691">
    <property type="entry name" value="OmpA"/>
    <property type="match status" value="1"/>
</dbReference>
<dbReference type="SUPFAM" id="SSF103088">
    <property type="entry name" value="OmpA-like"/>
    <property type="match status" value="1"/>
</dbReference>
<evidence type="ECO:0000256" key="4">
    <source>
        <dbReference type="PROSITE-ProRule" id="PRU00473"/>
    </source>
</evidence>
<accession>A0A7K0KJ60</accession>
<evidence type="ECO:0000259" key="6">
    <source>
        <dbReference type="PROSITE" id="PS51123"/>
    </source>
</evidence>
<name>A0A7K0KJ60_9BACT</name>
<keyword evidence="3" id="KW-0998">Cell outer membrane</keyword>
<dbReference type="AlphaFoldDB" id="A0A7K0KJ60"/>
<evidence type="ECO:0000313" key="8">
    <source>
        <dbReference type="Proteomes" id="UP000438914"/>
    </source>
</evidence>
<comment type="subcellular location">
    <subcellularLocation>
        <location evidence="1">Cell outer membrane</location>
    </subcellularLocation>
</comment>
<evidence type="ECO:0000256" key="5">
    <source>
        <dbReference type="SAM" id="SignalP"/>
    </source>
</evidence>
<dbReference type="InterPro" id="IPR006665">
    <property type="entry name" value="OmpA-like"/>
</dbReference>
<dbReference type="InterPro" id="IPR050330">
    <property type="entry name" value="Bact_OuterMem_StrucFunc"/>
</dbReference>
<keyword evidence="8" id="KW-1185">Reference proteome</keyword>
<dbReference type="Gene3D" id="3.30.1330.60">
    <property type="entry name" value="OmpA-like domain"/>
    <property type="match status" value="1"/>
</dbReference>